<sequence>MIILKRPLPKIIKLKQSRLFLTVTNERFPICVAMSGGVDSAVSALILKKSNQYLIKSIFIKNWDHIDERSICHWKRDWEDVQLISKQLNISCELIDLSKAYWNRVWEPSLRIWESGGTPNPDIMCNRHIKFGLLADYILKSDPNTLLATGHYARLDHTNGRTKLYQSENKLKDQSYYLSTTSIKTFNRTIFPLDKIKQINKLKVRKIAKDNGLINFDKAESMGICLVAPNSKKFENFL</sequence>
<name>A0A9P6T4Y5_9BASI</name>
<proteinExistence type="predicted"/>
<dbReference type="SUPFAM" id="SSF52402">
    <property type="entry name" value="Adenine nucleotide alpha hydrolases-like"/>
    <property type="match status" value="1"/>
</dbReference>
<evidence type="ECO:0000313" key="2">
    <source>
        <dbReference type="Proteomes" id="UP000886653"/>
    </source>
</evidence>
<dbReference type="InterPro" id="IPR014729">
    <property type="entry name" value="Rossmann-like_a/b/a_fold"/>
</dbReference>
<dbReference type="Proteomes" id="UP000886653">
    <property type="component" value="Unassembled WGS sequence"/>
</dbReference>
<dbReference type="PANTHER" id="PTHR11933">
    <property type="entry name" value="TRNA 5-METHYLAMINOMETHYL-2-THIOURIDYLATE -METHYLTRANSFERASE"/>
    <property type="match status" value="1"/>
</dbReference>
<dbReference type="PANTHER" id="PTHR11933:SF5">
    <property type="entry name" value="MITOCHONDRIAL TRNA-SPECIFIC 2-THIOURIDYLASE 1"/>
    <property type="match status" value="1"/>
</dbReference>
<gene>
    <name evidence="1" type="ORF">CROQUDRAFT_55367</name>
</gene>
<protein>
    <submittedName>
        <fullName evidence="1">Uncharacterized protein</fullName>
    </submittedName>
</protein>
<comment type="caution">
    <text evidence="1">The sequence shown here is derived from an EMBL/GenBank/DDBJ whole genome shotgun (WGS) entry which is preliminary data.</text>
</comment>
<organism evidence="1 2">
    <name type="scientific">Cronartium quercuum f. sp. fusiforme G11</name>
    <dbReference type="NCBI Taxonomy" id="708437"/>
    <lineage>
        <taxon>Eukaryota</taxon>
        <taxon>Fungi</taxon>
        <taxon>Dikarya</taxon>
        <taxon>Basidiomycota</taxon>
        <taxon>Pucciniomycotina</taxon>
        <taxon>Pucciniomycetes</taxon>
        <taxon>Pucciniales</taxon>
        <taxon>Coleosporiaceae</taxon>
        <taxon>Cronartium</taxon>
    </lineage>
</organism>
<dbReference type="Pfam" id="PF03054">
    <property type="entry name" value="tRNA_Me_trans"/>
    <property type="match status" value="1"/>
</dbReference>
<feature type="non-terminal residue" evidence="1">
    <location>
        <position position="238"/>
    </location>
</feature>
<keyword evidence="2" id="KW-1185">Reference proteome</keyword>
<dbReference type="Gene3D" id="3.40.50.620">
    <property type="entry name" value="HUPs"/>
    <property type="match status" value="1"/>
</dbReference>
<dbReference type="OrthoDB" id="3685at2759"/>
<dbReference type="AlphaFoldDB" id="A0A9P6T4Y5"/>
<evidence type="ECO:0000313" key="1">
    <source>
        <dbReference type="EMBL" id="KAG0139011.1"/>
    </source>
</evidence>
<dbReference type="GO" id="GO:0002143">
    <property type="term" value="P:tRNA wobble position uridine thiolation"/>
    <property type="evidence" value="ECO:0007669"/>
    <property type="project" value="TreeGrafter"/>
</dbReference>
<dbReference type="EMBL" id="MU167947">
    <property type="protein sequence ID" value="KAG0139011.1"/>
    <property type="molecule type" value="Genomic_DNA"/>
</dbReference>
<accession>A0A9P6T4Y5</accession>
<dbReference type="GO" id="GO:0005739">
    <property type="term" value="C:mitochondrion"/>
    <property type="evidence" value="ECO:0007669"/>
    <property type="project" value="TreeGrafter"/>
</dbReference>
<reference evidence="1" key="1">
    <citation type="submission" date="2013-11" db="EMBL/GenBank/DDBJ databases">
        <title>Genome sequence of the fusiform rust pathogen reveals effectors for host alternation and coevolution with pine.</title>
        <authorList>
            <consortium name="DOE Joint Genome Institute"/>
            <person name="Smith K."/>
            <person name="Pendleton A."/>
            <person name="Kubisiak T."/>
            <person name="Anderson C."/>
            <person name="Salamov A."/>
            <person name="Aerts A."/>
            <person name="Riley R."/>
            <person name="Clum A."/>
            <person name="Lindquist E."/>
            <person name="Ence D."/>
            <person name="Campbell M."/>
            <person name="Kronenberg Z."/>
            <person name="Feau N."/>
            <person name="Dhillon B."/>
            <person name="Hamelin R."/>
            <person name="Burleigh J."/>
            <person name="Smith J."/>
            <person name="Yandell M."/>
            <person name="Nelson C."/>
            <person name="Grigoriev I."/>
            <person name="Davis J."/>
        </authorList>
    </citation>
    <scope>NUCLEOTIDE SEQUENCE</scope>
    <source>
        <strain evidence="1">G11</strain>
    </source>
</reference>